<name>A0ABS3LTG1_9PROT</name>
<feature type="signal peptide" evidence="1">
    <location>
        <begin position="1"/>
        <end position="25"/>
    </location>
</feature>
<evidence type="ECO:0000256" key="1">
    <source>
        <dbReference type="SAM" id="SignalP"/>
    </source>
</evidence>
<proteinExistence type="predicted"/>
<comment type="caution">
    <text evidence="2">The sequence shown here is derived from an EMBL/GenBank/DDBJ whole genome shotgun (WGS) entry which is preliminary data.</text>
</comment>
<sequence length="712" mass="75257">MTVSNLAKGLLVSVPIALGVAWCAAGDTSTKTPLIYQNANDQFASLVQNASSVINQPNGIAGLDGTGNVTVPLRTTTASLSVGGSSGQFTAMPNYGGTERSAPVLSIFQGKDAAGNDWDVPRDLDGNNIPWSKVIMLGGQRADNDAFLWHFGQPVAGGLQAVVDAVYMNGMAAGQGSGVTAGQWWGLVNYGELDAVAREERTGSAPPKFVASSAIKDPSGNTHTVTFTATGASFSPALPAYWAKFIVPGMNIVTNERAVALTKLWQNNWLMSWLPNTAGLGTFMQPPNTWMGTISSWTTNPDGTVSSIQLDTGWAVYFQKQFLGSDHPTRLVPGQATADGSPVGLDTIFSNISAPAILFGVYTKAFPNYQLCEIDDPAQTHGDINAPNGQLYNQVHQCANEWDFVSHNKTPYAATLQGLTVNLNGDAPLANDSFGFLLQGGGAAPMGYVATNMAPNAPTFYAPGPNGWMSSLFAYGDLGQQPGSFIGLLHLGFAPRPGANYAGSVRFVQYRDTMMSDNPDPDQNTRSQSVRLMYTDADGGNSGTPTTRFPWDPNIGNLGGQIIWNPSIKVSDKFKPFFHGIGIAAGGSAEAPNYGLIVDNKGNAFLGVGGQLNFLSASGQPILGWGWSPGNGTLYDNVRTSFVNSVQMQQGASIQGDVKASATITARGYIETLTTPSSSSAACTRGQFTDDADYHYVCVAANHWKRVALSNF</sequence>
<dbReference type="Proteomes" id="UP000664771">
    <property type="component" value="Unassembled WGS sequence"/>
</dbReference>
<keyword evidence="1" id="KW-0732">Signal</keyword>
<dbReference type="RefSeq" id="WP_207879980.1">
    <property type="nucleotide sequence ID" value="NZ_JAFVMF010000004.1"/>
</dbReference>
<gene>
    <name evidence="2" type="ORF">J2D73_05090</name>
</gene>
<dbReference type="EMBL" id="JAFVMF010000004">
    <property type="protein sequence ID" value="MBO1359171.1"/>
    <property type="molecule type" value="Genomic_DNA"/>
</dbReference>
<evidence type="ECO:0000313" key="2">
    <source>
        <dbReference type="EMBL" id="MBO1359171.1"/>
    </source>
</evidence>
<evidence type="ECO:0000313" key="3">
    <source>
        <dbReference type="Proteomes" id="UP000664771"/>
    </source>
</evidence>
<accession>A0ABS3LTG1</accession>
<protein>
    <submittedName>
        <fullName evidence="2">Uncharacterized protein</fullName>
    </submittedName>
</protein>
<feature type="chain" id="PRO_5045481260" evidence="1">
    <location>
        <begin position="26"/>
        <end position="712"/>
    </location>
</feature>
<organism evidence="2 3">
    <name type="scientific">Acetobacter sacchari</name>
    <dbReference type="NCBI Taxonomy" id="2661687"/>
    <lineage>
        <taxon>Bacteria</taxon>
        <taxon>Pseudomonadati</taxon>
        <taxon>Pseudomonadota</taxon>
        <taxon>Alphaproteobacteria</taxon>
        <taxon>Acetobacterales</taxon>
        <taxon>Acetobacteraceae</taxon>
        <taxon>Acetobacter</taxon>
    </lineage>
</organism>
<reference evidence="2 3" key="1">
    <citation type="submission" date="2021-03" db="EMBL/GenBank/DDBJ databases">
        <title>The complete genome sequence of Acetobacter sacchari TBRC 11175.</title>
        <authorList>
            <person name="Charoenyingcharoen P."/>
            <person name="Yukphan P."/>
        </authorList>
    </citation>
    <scope>NUCLEOTIDE SEQUENCE [LARGE SCALE GENOMIC DNA]</scope>
    <source>
        <strain evidence="2 3">TBRC 11175</strain>
    </source>
</reference>
<keyword evidence="3" id="KW-1185">Reference proteome</keyword>